<evidence type="ECO:0000313" key="10">
    <source>
        <dbReference type="EnsemblPlants" id="Pp3c2_9860V3.1"/>
    </source>
</evidence>
<keyword evidence="3" id="KW-0328">Glycosyltransferase</keyword>
<dbReference type="RefSeq" id="XP_024369131.1">
    <property type="nucleotide sequence ID" value="XM_024513363.2"/>
</dbReference>
<protein>
    <recommendedName>
        <fullName evidence="12">Glycosyltransferase RgtA/B/C/D-like domain-containing protein</fullName>
    </recommendedName>
</protein>
<feature type="transmembrane region" description="Helical" evidence="8">
    <location>
        <begin position="426"/>
        <end position="445"/>
    </location>
</feature>
<evidence type="ECO:0000256" key="5">
    <source>
        <dbReference type="ARBA" id="ARBA00022692"/>
    </source>
</evidence>
<dbReference type="EnsemblPlants" id="Pp3c2_9860V3.2">
    <property type="protein sequence ID" value="Pp3c2_9860V3.2"/>
    <property type="gene ID" value="Pp3c2_9860"/>
</dbReference>
<keyword evidence="6 8" id="KW-1133">Transmembrane helix</keyword>
<evidence type="ECO:0000256" key="2">
    <source>
        <dbReference type="ARBA" id="ARBA00022475"/>
    </source>
</evidence>
<keyword evidence="11" id="KW-1185">Reference proteome</keyword>
<comment type="subcellular location">
    <subcellularLocation>
        <location evidence="1">Cell membrane</location>
        <topology evidence="1">Multi-pass membrane protein</topology>
    </subcellularLocation>
</comment>
<dbReference type="KEGG" id="ppp:112279176"/>
<evidence type="ECO:0000256" key="4">
    <source>
        <dbReference type="ARBA" id="ARBA00022679"/>
    </source>
</evidence>
<feature type="transmembrane region" description="Helical" evidence="8">
    <location>
        <begin position="611"/>
        <end position="636"/>
    </location>
</feature>
<dbReference type="PANTHER" id="PTHR33908">
    <property type="entry name" value="MANNOSYLTRANSFERASE YKCB-RELATED"/>
    <property type="match status" value="1"/>
</dbReference>
<sequence length="753" mass="83075">MYMLLHRAEMTLRVEHFASSMEWGLITRGSSALGVGRSSLGTSRVSYDPKHRVSIMVENPCTCTRLSLGKSLFRDGPMCSSFGREFRRIGAMSPFARFDGGTGGEGKMSREGFMSKAWGALHKPIVFPDLVKWMHSLLPTEKKLWTAGIVLLLAAIAWLRNLAASGLIDDTEPLFAEAARQMLATGDYVTPQFNAQPRFDKPILIYWLMALSGKLFGPSVWALRLPSTICALGLLMGLLSTVKQFGTSNSYNDVETQSEKSQALSSVGEHYIPAVITISAFALNLEVVAWGSTALSDMLLTSMLGASLLSFFWGYVGRSLTPPKHQWGYIFSAVFMGLACLSKGPVGIALPVLVCALFLLSRGELLEVLFEEIPFWKSIMTLLIINVPWYGAMAVKHGLTYIFTFFGYHNLERFMQGVNHHGGRPWWYGLAVVAVLYYPWSLSIPPALLQAGPWRQSWRLVRRCQTLPLFAASWLIAGFVLFALSSSQLPSYYLPVAPAIAILFATHASNDISQDKSGILSSLFPAVLYELLAVLFWFSPGFLLMSGDKVAAEIGRLISERHLHRISCVLFGLAGIVTFRTAEFSSALGSWMQPVERKEESPMEKSARTFLPTWVVHATVMVCFLGAFLTPVYSLVDCVRQAPLRQLAYTATAQQKTGEPLIMVGPRMPSVVYYSKLPTAFFDSPREAVVAIQEEAAPWVTSALVITEVDAALFQPPPDILAASGDYRLLRLHKNPKPLAPETSCHPQSVEGL</sequence>
<keyword evidence="2" id="KW-1003">Cell membrane</keyword>
<dbReference type="GO" id="GO:0005886">
    <property type="term" value="C:plasma membrane"/>
    <property type="evidence" value="ECO:0000318"/>
    <property type="project" value="GO_Central"/>
</dbReference>
<feature type="transmembrane region" description="Helical" evidence="8">
    <location>
        <begin position="327"/>
        <end position="360"/>
    </location>
</feature>
<gene>
    <name evidence="10" type="primary">LOC112279176</name>
    <name evidence="9" type="ORF">PHYPA_002458</name>
</gene>
<feature type="transmembrane region" description="Helical" evidence="8">
    <location>
        <begin position="381"/>
        <end position="406"/>
    </location>
</feature>
<feature type="transmembrane region" description="Helical" evidence="8">
    <location>
        <begin position="298"/>
        <end position="315"/>
    </location>
</feature>
<evidence type="ECO:0000256" key="3">
    <source>
        <dbReference type="ARBA" id="ARBA00022676"/>
    </source>
</evidence>
<dbReference type="Gramene" id="Pp3c2_9860V3.1">
    <property type="protein sequence ID" value="Pp3c2_9860V3.1"/>
    <property type="gene ID" value="Pp3c2_9860"/>
</dbReference>
<dbReference type="Gramene" id="Pp3c2_9860V3.2">
    <property type="protein sequence ID" value="Pp3c2_9860V3.2"/>
    <property type="gene ID" value="Pp3c2_9860"/>
</dbReference>
<feature type="transmembrane region" description="Helical" evidence="8">
    <location>
        <begin position="526"/>
        <end position="545"/>
    </location>
</feature>
<feature type="transmembrane region" description="Helical" evidence="8">
    <location>
        <begin position="566"/>
        <end position="591"/>
    </location>
</feature>
<accession>A0A2K1L0W3</accession>
<dbReference type="PANTHER" id="PTHR33908:SF3">
    <property type="entry name" value="UNDECAPRENYL PHOSPHATE-ALPHA-4-AMINO-4-DEOXY-L-ARABINOSE ARABINOSYL TRANSFERASE"/>
    <property type="match status" value="1"/>
</dbReference>
<evidence type="ECO:0000256" key="8">
    <source>
        <dbReference type="SAM" id="Phobius"/>
    </source>
</evidence>
<dbReference type="GeneID" id="112279176"/>
<feature type="transmembrane region" description="Helical" evidence="8">
    <location>
        <begin position="230"/>
        <end position="251"/>
    </location>
</feature>
<keyword evidence="5 8" id="KW-0812">Transmembrane</keyword>
<dbReference type="OrthoDB" id="2020778at2759"/>
<dbReference type="Proteomes" id="UP000006727">
    <property type="component" value="Chromosome 2"/>
</dbReference>
<dbReference type="GO" id="GO:0016763">
    <property type="term" value="F:pentosyltransferase activity"/>
    <property type="evidence" value="ECO:0000318"/>
    <property type="project" value="GO_Central"/>
</dbReference>
<evidence type="ECO:0000313" key="11">
    <source>
        <dbReference type="Proteomes" id="UP000006727"/>
    </source>
</evidence>
<reference evidence="9 11" key="2">
    <citation type="journal article" date="2018" name="Plant J.">
        <title>The Physcomitrella patens chromosome-scale assembly reveals moss genome structure and evolution.</title>
        <authorList>
            <person name="Lang D."/>
            <person name="Ullrich K.K."/>
            <person name="Murat F."/>
            <person name="Fuchs J."/>
            <person name="Jenkins J."/>
            <person name="Haas F.B."/>
            <person name="Piednoel M."/>
            <person name="Gundlach H."/>
            <person name="Van Bel M."/>
            <person name="Meyberg R."/>
            <person name="Vives C."/>
            <person name="Morata J."/>
            <person name="Symeonidi A."/>
            <person name="Hiss M."/>
            <person name="Muchero W."/>
            <person name="Kamisugi Y."/>
            <person name="Saleh O."/>
            <person name="Blanc G."/>
            <person name="Decker E.L."/>
            <person name="van Gessel N."/>
            <person name="Grimwood J."/>
            <person name="Hayes R.D."/>
            <person name="Graham S.W."/>
            <person name="Gunter L.E."/>
            <person name="McDaniel S.F."/>
            <person name="Hoernstein S.N.W."/>
            <person name="Larsson A."/>
            <person name="Li F.W."/>
            <person name="Perroud P.F."/>
            <person name="Phillips J."/>
            <person name="Ranjan P."/>
            <person name="Rokshar D.S."/>
            <person name="Rothfels C.J."/>
            <person name="Schneider L."/>
            <person name="Shu S."/>
            <person name="Stevenson D.W."/>
            <person name="Thummler F."/>
            <person name="Tillich M."/>
            <person name="Villarreal Aguilar J.C."/>
            <person name="Widiez T."/>
            <person name="Wong G.K."/>
            <person name="Wymore A."/>
            <person name="Zhang Y."/>
            <person name="Zimmer A.D."/>
            <person name="Quatrano R.S."/>
            <person name="Mayer K.F.X."/>
            <person name="Goodstein D."/>
            <person name="Casacuberta J.M."/>
            <person name="Vandepoele K."/>
            <person name="Reski R."/>
            <person name="Cuming A.C."/>
            <person name="Tuskan G.A."/>
            <person name="Maumus F."/>
            <person name="Salse J."/>
            <person name="Schmutz J."/>
            <person name="Rensing S.A."/>
        </authorList>
    </citation>
    <scope>NUCLEOTIDE SEQUENCE [LARGE SCALE GENOMIC DNA]</scope>
    <source>
        <strain evidence="10 11">cv. Gransden 2004</strain>
    </source>
</reference>
<dbReference type="GO" id="GO:0008610">
    <property type="term" value="P:lipid biosynthetic process"/>
    <property type="evidence" value="ECO:0007669"/>
    <property type="project" value="UniProtKB-ARBA"/>
</dbReference>
<name>A0A2K1L0W3_PHYPA</name>
<reference evidence="10" key="3">
    <citation type="submission" date="2020-12" db="UniProtKB">
        <authorList>
            <consortium name="EnsemblPlants"/>
        </authorList>
    </citation>
    <scope>IDENTIFICATION</scope>
</reference>
<dbReference type="AlphaFoldDB" id="A0A2K1L0W3"/>
<dbReference type="EMBL" id="ABEU02000002">
    <property type="protein sequence ID" value="PNR59666.1"/>
    <property type="molecule type" value="Genomic_DNA"/>
</dbReference>
<keyword evidence="7 8" id="KW-0472">Membrane</keyword>
<evidence type="ECO:0000256" key="1">
    <source>
        <dbReference type="ARBA" id="ARBA00004651"/>
    </source>
</evidence>
<dbReference type="InterPro" id="IPR050297">
    <property type="entry name" value="LipidA_mod_glycosyltrf_83"/>
</dbReference>
<reference evidence="9 11" key="1">
    <citation type="journal article" date="2008" name="Science">
        <title>The Physcomitrella genome reveals evolutionary insights into the conquest of land by plants.</title>
        <authorList>
            <person name="Rensing S."/>
            <person name="Lang D."/>
            <person name="Zimmer A."/>
            <person name="Terry A."/>
            <person name="Salamov A."/>
            <person name="Shapiro H."/>
            <person name="Nishiyama T."/>
            <person name="Perroud P.-F."/>
            <person name="Lindquist E."/>
            <person name="Kamisugi Y."/>
            <person name="Tanahashi T."/>
            <person name="Sakakibara K."/>
            <person name="Fujita T."/>
            <person name="Oishi K."/>
            <person name="Shin-I T."/>
            <person name="Kuroki Y."/>
            <person name="Toyoda A."/>
            <person name="Suzuki Y."/>
            <person name="Hashimoto A."/>
            <person name="Yamaguchi K."/>
            <person name="Sugano A."/>
            <person name="Kohara Y."/>
            <person name="Fujiyama A."/>
            <person name="Anterola A."/>
            <person name="Aoki S."/>
            <person name="Ashton N."/>
            <person name="Barbazuk W.B."/>
            <person name="Barker E."/>
            <person name="Bennetzen J."/>
            <person name="Bezanilla M."/>
            <person name="Blankenship R."/>
            <person name="Cho S.H."/>
            <person name="Dutcher S."/>
            <person name="Estelle M."/>
            <person name="Fawcett J.A."/>
            <person name="Gundlach H."/>
            <person name="Hanada K."/>
            <person name="Heyl A."/>
            <person name="Hicks K.A."/>
            <person name="Hugh J."/>
            <person name="Lohr M."/>
            <person name="Mayer K."/>
            <person name="Melkozernov A."/>
            <person name="Murata T."/>
            <person name="Nelson D."/>
            <person name="Pils B."/>
            <person name="Prigge M."/>
            <person name="Reiss B."/>
            <person name="Renner T."/>
            <person name="Rombauts S."/>
            <person name="Rushton P."/>
            <person name="Sanderfoot A."/>
            <person name="Schween G."/>
            <person name="Shiu S.-H."/>
            <person name="Stueber K."/>
            <person name="Theodoulou F.L."/>
            <person name="Tu H."/>
            <person name="Van de Peer Y."/>
            <person name="Verrier P.J."/>
            <person name="Waters E."/>
            <person name="Wood A."/>
            <person name="Yang L."/>
            <person name="Cove D."/>
            <person name="Cuming A."/>
            <person name="Hasebe M."/>
            <person name="Lucas S."/>
            <person name="Mishler D.B."/>
            <person name="Reski R."/>
            <person name="Grigoriev I."/>
            <person name="Quatrano R.S."/>
            <person name="Boore J.L."/>
        </authorList>
    </citation>
    <scope>NUCLEOTIDE SEQUENCE [LARGE SCALE GENOMIC DNA]</scope>
    <source>
        <strain evidence="10 11">cv. Gransden 2004</strain>
    </source>
</reference>
<evidence type="ECO:0000256" key="6">
    <source>
        <dbReference type="ARBA" id="ARBA00022989"/>
    </source>
</evidence>
<evidence type="ECO:0000313" key="9">
    <source>
        <dbReference type="EMBL" id="PNR59666.1"/>
    </source>
</evidence>
<dbReference type="GO" id="GO:0010041">
    <property type="term" value="P:response to iron(III) ion"/>
    <property type="evidence" value="ECO:0000318"/>
    <property type="project" value="GO_Central"/>
</dbReference>
<organism evidence="9">
    <name type="scientific">Physcomitrium patens</name>
    <name type="common">Spreading-leaved earth moss</name>
    <name type="synonym">Physcomitrella patens</name>
    <dbReference type="NCBI Taxonomy" id="3218"/>
    <lineage>
        <taxon>Eukaryota</taxon>
        <taxon>Viridiplantae</taxon>
        <taxon>Streptophyta</taxon>
        <taxon>Embryophyta</taxon>
        <taxon>Bryophyta</taxon>
        <taxon>Bryophytina</taxon>
        <taxon>Bryopsida</taxon>
        <taxon>Funariidae</taxon>
        <taxon>Funariales</taxon>
        <taxon>Funariaceae</taxon>
        <taxon>Physcomitrium</taxon>
    </lineage>
</organism>
<dbReference type="EnsemblPlants" id="Pp3c2_9860V3.1">
    <property type="protein sequence ID" value="Pp3c2_9860V3.1"/>
    <property type="gene ID" value="Pp3c2_9860"/>
</dbReference>
<proteinExistence type="predicted"/>
<evidence type="ECO:0008006" key="12">
    <source>
        <dbReference type="Google" id="ProtNLM"/>
    </source>
</evidence>
<evidence type="ECO:0000256" key="7">
    <source>
        <dbReference type="ARBA" id="ARBA00023136"/>
    </source>
</evidence>
<keyword evidence="4" id="KW-0808">Transferase</keyword>
<feature type="transmembrane region" description="Helical" evidence="8">
    <location>
        <begin position="466"/>
        <end position="485"/>
    </location>
</feature>
<dbReference type="STRING" id="3218.A0A2K1L0W3"/>
<feature type="transmembrane region" description="Helical" evidence="8">
    <location>
        <begin position="271"/>
        <end position="291"/>
    </location>
</feature>